<keyword evidence="2" id="KW-1185">Reference proteome</keyword>
<dbReference type="EMBL" id="FN648215">
    <property type="protein sequence ID" value="CBJ29983.1"/>
    <property type="molecule type" value="Genomic_DNA"/>
</dbReference>
<evidence type="ECO:0000313" key="2">
    <source>
        <dbReference type="Proteomes" id="UP000002630"/>
    </source>
</evidence>
<evidence type="ECO:0000313" key="1">
    <source>
        <dbReference type="EMBL" id="CBJ29983.1"/>
    </source>
</evidence>
<protein>
    <submittedName>
        <fullName evidence="1">Uncharacterized protein</fullName>
    </submittedName>
</protein>
<organism evidence="1 2">
    <name type="scientific">Ectocarpus siliculosus</name>
    <name type="common">Brown alga</name>
    <name type="synonym">Conferva siliculosa</name>
    <dbReference type="NCBI Taxonomy" id="2880"/>
    <lineage>
        <taxon>Eukaryota</taxon>
        <taxon>Sar</taxon>
        <taxon>Stramenopiles</taxon>
        <taxon>Ochrophyta</taxon>
        <taxon>PX clade</taxon>
        <taxon>Phaeophyceae</taxon>
        <taxon>Ectocarpales</taxon>
        <taxon>Ectocarpaceae</taxon>
        <taxon>Ectocarpus</taxon>
    </lineage>
</organism>
<dbReference type="Proteomes" id="UP000002630">
    <property type="component" value="Linkage Group LG32"/>
</dbReference>
<dbReference type="EMBL" id="FN649757">
    <property type="protein sequence ID" value="CBJ29983.1"/>
    <property type="molecule type" value="Genomic_DNA"/>
</dbReference>
<reference evidence="1 2" key="1">
    <citation type="journal article" date="2010" name="Nature">
        <title>The Ectocarpus genome and the independent evolution of multicellularity in brown algae.</title>
        <authorList>
            <person name="Cock J.M."/>
            <person name="Sterck L."/>
            <person name="Rouze P."/>
            <person name="Scornet D."/>
            <person name="Allen A.E."/>
            <person name="Amoutzias G."/>
            <person name="Anthouard V."/>
            <person name="Artiguenave F."/>
            <person name="Aury J.M."/>
            <person name="Badger J.H."/>
            <person name="Beszteri B."/>
            <person name="Billiau K."/>
            <person name="Bonnet E."/>
            <person name="Bothwell J.H."/>
            <person name="Bowler C."/>
            <person name="Boyen C."/>
            <person name="Brownlee C."/>
            <person name="Carrano C.J."/>
            <person name="Charrier B."/>
            <person name="Cho G.Y."/>
            <person name="Coelho S.M."/>
            <person name="Collen J."/>
            <person name="Corre E."/>
            <person name="Da Silva C."/>
            <person name="Delage L."/>
            <person name="Delaroque N."/>
            <person name="Dittami S.M."/>
            <person name="Doulbeau S."/>
            <person name="Elias M."/>
            <person name="Farnham G."/>
            <person name="Gachon C.M."/>
            <person name="Gschloessl B."/>
            <person name="Heesch S."/>
            <person name="Jabbari K."/>
            <person name="Jubin C."/>
            <person name="Kawai H."/>
            <person name="Kimura K."/>
            <person name="Kloareg B."/>
            <person name="Kupper F.C."/>
            <person name="Lang D."/>
            <person name="Le Bail A."/>
            <person name="Leblanc C."/>
            <person name="Lerouge P."/>
            <person name="Lohr M."/>
            <person name="Lopez P.J."/>
            <person name="Martens C."/>
            <person name="Maumus F."/>
            <person name="Michel G."/>
            <person name="Miranda-Saavedra D."/>
            <person name="Morales J."/>
            <person name="Moreau H."/>
            <person name="Motomura T."/>
            <person name="Nagasato C."/>
            <person name="Napoli C.A."/>
            <person name="Nelson D.R."/>
            <person name="Nyvall-Collen P."/>
            <person name="Peters A.F."/>
            <person name="Pommier C."/>
            <person name="Potin P."/>
            <person name="Poulain J."/>
            <person name="Quesneville H."/>
            <person name="Read B."/>
            <person name="Rensing S.A."/>
            <person name="Ritter A."/>
            <person name="Rousvoal S."/>
            <person name="Samanta M."/>
            <person name="Samson G."/>
            <person name="Schroeder D.C."/>
            <person name="Segurens B."/>
            <person name="Strittmatter M."/>
            <person name="Tonon T."/>
            <person name="Tregear J.W."/>
            <person name="Valentin K."/>
            <person name="von Dassow P."/>
            <person name="Yamagishi T."/>
            <person name="Van de Peer Y."/>
            <person name="Wincker P."/>
        </authorList>
    </citation>
    <scope>NUCLEOTIDE SEQUENCE [LARGE SCALE GENOMIC DNA]</scope>
    <source>
        <strain evidence="2">Ec32 / CCAP1310/4</strain>
    </source>
</reference>
<gene>
    <name evidence="1" type="ORF">Esi_0170_0014</name>
</gene>
<dbReference type="AlphaFoldDB" id="D7FMR8"/>
<accession>D7FMR8</accession>
<proteinExistence type="predicted"/>
<name>D7FMR8_ECTSI</name>
<sequence length="405" mass="44577">MLPLKSHIRGAMVSMMTRATASRRHHSPCETPAPGRLDAIGTGDGIGTFLGGTQLPMDPSTCIFWCAVALGALVKGNPLESVASYFRWARVSLDSYTGPANPEVAKAWTILGYLYGFMGDMAKFEEYLGFADSFLTASINEGSADTLPAGFAEIVHRKDTVKVCSDNLDPADMESFCARHRDAPRICEAVNDGELYRYVTQSFKVFQQVAYAKACAKSASRRRLSDDQCRAEGGEGVSAKDCGPLEDDVLDAMATGLRGYVIEFDQLEETANRPRIRAGVGGLIINGTLVFERAAKGDAEGTLERIRHCVEVFERYPGLCRCTMRWCHIAHAMLAALAAVNGSQARRLYDRLRVVYNVSRPPELRPVPALEDWQGIPSICDDFLCRCIWKNQADRGGFHQDRSLE</sequence>
<dbReference type="InParanoid" id="D7FMR8"/>